<protein>
    <submittedName>
        <fullName evidence="1">Uncharacterized protein</fullName>
    </submittedName>
</protein>
<evidence type="ECO:0000313" key="1">
    <source>
        <dbReference type="EMBL" id="KAB0566168.1"/>
    </source>
</evidence>
<comment type="caution">
    <text evidence="1">The sequence shown here is derived from an EMBL/GenBank/DDBJ whole genome shotgun (WGS) entry which is preliminary data.</text>
</comment>
<reference evidence="1" key="1">
    <citation type="submission" date="2019-09" db="EMBL/GenBank/DDBJ databases">
        <title>Draft genome sequences of 48 bacterial type strains from the CCUG.</title>
        <authorList>
            <person name="Tunovic T."/>
            <person name="Pineiro-Iglesias B."/>
            <person name="Unosson C."/>
            <person name="Inganas E."/>
            <person name="Ohlen M."/>
            <person name="Cardew S."/>
            <person name="Jensie-Markopoulos S."/>
            <person name="Salva-Serra F."/>
            <person name="Jaen-Luchoro D."/>
            <person name="Karlsson R."/>
            <person name="Svensson-Stadler L."/>
            <person name="Chun J."/>
            <person name="Moore E."/>
        </authorList>
    </citation>
    <scope>NUCLEOTIDE SEQUENCE</scope>
    <source>
        <strain evidence="1">CCUG 50899</strain>
    </source>
</reference>
<dbReference type="RefSeq" id="WP_128094931.1">
    <property type="nucleotide sequence ID" value="NZ_JBHEEN010000016.1"/>
</dbReference>
<dbReference type="AlphaFoldDB" id="A0A643EUZ3"/>
<organism evidence="1">
    <name type="scientific">Brucella pituitosa</name>
    <dbReference type="NCBI Taxonomy" id="571256"/>
    <lineage>
        <taxon>Bacteria</taxon>
        <taxon>Pseudomonadati</taxon>
        <taxon>Pseudomonadota</taxon>
        <taxon>Alphaproteobacteria</taxon>
        <taxon>Hyphomicrobiales</taxon>
        <taxon>Brucellaceae</taxon>
        <taxon>Brucella/Ochrobactrum group</taxon>
        <taxon>Brucella</taxon>
    </lineage>
</organism>
<gene>
    <name evidence="1" type="ORF">F7Q93_22305</name>
</gene>
<proteinExistence type="predicted"/>
<accession>A0A643EUZ3</accession>
<sequence length="120" mass="13884">MKSRPRAKLKKSEINPNTIQYALRKGNVLIIKPSKCKCEEIGIEDGEIYIDFLESDNDERAIQIAICWLPVGAQEHQGCIANLNYNDIVRIFGKYTLFIQRCEQEKLIEWIALHTTHKPI</sequence>
<name>A0A643EUZ3_9HYPH</name>
<dbReference type="EMBL" id="VZPE01000014">
    <property type="protein sequence ID" value="KAB0566168.1"/>
    <property type="molecule type" value="Genomic_DNA"/>
</dbReference>